<proteinExistence type="predicted"/>
<sequence>MVLQIAHIVYDGEAAYPSTVAMLKTERIPMPSAPANWFTELVEGTAVDASGNLYAGNFRSEDNASSEQPTNTIGRVDTTTHDANLWYTDAIPSSWLNGVRFLKPLDDSKSSGGRVLMADVRNHRVLELTWPDDLAPPKRAEVKKDGGMQMRVVCHDPSMIQPNDLAVTPDGRNIYLTGMRVTGNTSVGDLWHCRSDGTMERFSVAGMGRTNGIEVAPDGETLYVSEAIGGWTPSASRIWRYRLEPGTGRVVEKMGLLVDFAKLDGTGDVEVDGMRTDVTGALYVTRATRNEVIKLSPVGELLARIELSFDKPRNLELGGKDGRTLFVAGPCPLPANHSITVGCIDKVRVSHPGRAWSELQS</sequence>
<dbReference type="Gene3D" id="2.120.10.30">
    <property type="entry name" value="TolB, C-terminal domain"/>
    <property type="match status" value="1"/>
</dbReference>
<dbReference type="PANTHER" id="PTHR47572">
    <property type="entry name" value="LIPOPROTEIN-RELATED"/>
    <property type="match status" value="1"/>
</dbReference>
<keyword evidence="1" id="KW-0378">Hydrolase</keyword>
<accession>A0A4P9Z4I8</accession>
<reference evidence="4" key="1">
    <citation type="journal article" date="2018" name="Nat. Microbiol.">
        <title>Leveraging single-cell genomics to expand the fungal tree of life.</title>
        <authorList>
            <person name="Ahrendt S.R."/>
            <person name="Quandt C.A."/>
            <person name="Ciobanu D."/>
            <person name="Clum A."/>
            <person name="Salamov A."/>
            <person name="Andreopoulos B."/>
            <person name="Cheng J.F."/>
            <person name="Woyke T."/>
            <person name="Pelin A."/>
            <person name="Henrissat B."/>
            <person name="Reynolds N.K."/>
            <person name="Benny G.L."/>
            <person name="Smith M.E."/>
            <person name="James T.Y."/>
            <person name="Grigoriev I.V."/>
        </authorList>
    </citation>
    <scope>NUCLEOTIDE SEQUENCE [LARGE SCALE GENOMIC DNA]</scope>
    <source>
        <strain evidence="4">Benny S71-1</strain>
    </source>
</reference>
<dbReference type="EMBL" id="KZ989340">
    <property type="protein sequence ID" value="RKP26761.1"/>
    <property type="molecule type" value="Genomic_DNA"/>
</dbReference>
<dbReference type="Proteomes" id="UP000278143">
    <property type="component" value="Unassembled WGS sequence"/>
</dbReference>
<evidence type="ECO:0000256" key="1">
    <source>
        <dbReference type="ARBA" id="ARBA00022801"/>
    </source>
</evidence>
<name>A0A4P9Z4I8_9FUNG</name>
<dbReference type="InterPro" id="IPR013658">
    <property type="entry name" value="SGL"/>
</dbReference>
<keyword evidence="4" id="KW-1185">Reference proteome</keyword>
<feature type="domain" description="SMP-30/Gluconolactonase/LRE-like region" evidence="2">
    <location>
        <begin position="156"/>
        <end position="327"/>
    </location>
</feature>
<dbReference type="InterPro" id="IPR011042">
    <property type="entry name" value="6-blade_b-propeller_TolB-like"/>
</dbReference>
<protein>
    <recommendedName>
        <fullName evidence="2">SMP-30/Gluconolactonase/LRE-like region domain-containing protein</fullName>
    </recommendedName>
</protein>
<evidence type="ECO:0000259" key="2">
    <source>
        <dbReference type="Pfam" id="PF08450"/>
    </source>
</evidence>
<organism evidence="3 4">
    <name type="scientific">Syncephalis pseudoplumigaleata</name>
    <dbReference type="NCBI Taxonomy" id="1712513"/>
    <lineage>
        <taxon>Eukaryota</taxon>
        <taxon>Fungi</taxon>
        <taxon>Fungi incertae sedis</taxon>
        <taxon>Zoopagomycota</taxon>
        <taxon>Zoopagomycotina</taxon>
        <taxon>Zoopagomycetes</taxon>
        <taxon>Zoopagales</taxon>
        <taxon>Piptocephalidaceae</taxon>
        <taxon>Syncephalis</taxon>
    </lineage>
</organism>
<dbReference type="GO" id="GO:0016787">
    <property type="term" value="F:hydrolase activity"/>
    <property type="evidence" value="ECO:0007669"/>
    <property type="project" value="UniProtKB-KW"/>
</dbReference>
<dbReference type="Pfam" id="PF08450">
    <property type="entry name" value="SGL"/>
    <property type="match status" value="1"/>
</dbReference>
<evidence type="ECO:0000313" key="4">
    <source>
        <dbReference type="Proteomes" id="UP000278143"/>
    </source>
</evidence>
<dbReference type="AlphaFoldDB" id="A0A4P9Z4I8"/>
<dbReference type="SUPFAM" id="SSF63829">
    <property type="entry name" value="Calcium-dependent phosphotriesterase"/>
    <property type="match status" value="1"/>
</dbReference>
<evidence type="ECO:0000313" key="3">
    <source>
        <dbReference type="EMBL" id="RKP26761.1"/>
    </source>
</evidence>
<dbReference type="OrthoDB" id="423498at2759"/>
<gene>
    <name evidence="3" type="ORF">SYNPS1DRAFT_21539</name>
</gene>
<dbReference type="InterPro" id="IPR051262">
    <property type="entry name" value="SMP-30/CGR1_Lactonase"/>
</dbReference>
<dbReference type="PANTHER" id="PTHR47572:SF4">
    <property type="entry name" value="LACTONASE DRP35"/>
    <property type="match status" value="1"/>
</dbReference>